<name>A0A4V3A2L3_9LACO</name>
<feature type="domain" description="Glycosyltransferase 2-like" evidence="3">
    <location>
        <begin position="4"/>
        <end position="128"/>
    </location>
</feature>
<dbReference type="RefSeq" id="WP_170168005.1">
    <property type="nucleotide sequence ID" value="NZ_JAGYGP010000001.1"/>
</dbReference>
<evidence type="ECO:0000256" key="1">
    <source>
        <dbReference type="ARBA" id="ARBA00022676"/>
    </source>
</evidence>
<dbReference type="STRING" id="907931.GCA_000165675_01639"/>
<dbReference type="PANTHER" id="PTHR22916">
    <property type="entry name" value="GLYCOSYLTRANSFERASE"/>
    <property type="match status" value="1"/>
</dbReference>
<dbReference type="GO" id="GO:0016757">
    <property type="term" value="F:glycosyltransferase activity"/>
    <property type="evidence" value="ECO:0007669"/>
    <property type="project" value="UniProtKB-KW"/>
</dbReference>
<dbReference type="InterPro" id="IPR001173">
    <property type="entry name" value="Glyco_trans_2-like"/>
</dbReference>
<keyword evidence="2" id="KW-0808">Transferase</keyword>
<dbReference type="CDD" id="cd00761">
    <property type="entry name" value="Glyco_tranf_GTA_type"/>
    <property type="match status" value="1"/>
</dbReference>
<dbReference type="EMBL" id="PUFI01000005">
    <property type="protein sequence ID" value="TDG69455.1"/>
    <property type="molecule type" value="Genomic_DNA"/>
</dbReference>
<evidence type="ECO:0000259" key="3">
    <source>
        <dbReference type="Pfam" id="PF00535"/>
    </source>
</evidence>
<dbReference type="PANTHER" id="PTHR22916:SF51">
    <property type="entry name" value="GLYCOSYLTRANSFERASE EPSH-RELATED"/>
    <property type="match status" value="1"/>
</dbReference>
<proteinExistence type="predicted"/>
<dbReference type="Pfam" id="PF00535">
    <property type="entry name" value="Glycos_transf_2"/>
    <property type="match status" value="1"/>
</dbReference>
<evidence type="ECO:0000313" key="4">
    <source>
        <dbReference type="EMBL" id="TDG69455.1"/>
    </source>
</evidence>
<accession>A0A4V3A2L3</accession>
<dbReference type="AlphaFoldDB" id="A0A4V3A2L3"/>
<gene>
    <name evidence="4" type="ORF">C5L23_000917</name>
</gene>
<dbReference type="Proteomes" id="UP000295681">
    <property type="component" value="Unassembled WGS sequence"/>
</dbReference>
<evidence type="ECO:0000313" key="5">
    <source>
        <dbReference type="Proteomes" id="UP000295681"/>
    </source>
</evidence>
<dbReference type="Gene3D" id="3.90.550.10">
    <property type="entry name" value="Spore Coat Polysaccharide Biosynthesis Protein SpsA, Chain A"/>
    <property type="match status" value="1"/>
</dbReference>
<keyword evidence="1" id="KW-0328">Glycosyltransferase</keyword>
<reference evidence="4 5" key="1">
    <citation type="journal article" date="2019" name="Appl. Microbiol. Biotechnol.">
        <title>Uncovering carbohydrate metabolism through a genotype-phenotype association study of 56 lactic acid bacteria genomes.</title>
        <authorList>
            <person name="Buron-Moles G."/>
            <person name="Chailyan A."/>
            <person name="Dolejs I."/>
            <person name="Forster J."/>
            <person name="Miks M.H."/>
        </authorList>
    </citation>
    <scope>NUCLEOTIDE SEQUENCE [LARGE SCALE GENOMIC DNA]</scope>
    <source>
        <strain evidence="4 5">ATCC 700006</strain>
    </source>
</reference>
<comment type="caution">
    <text evidence="4">The sequence shown here is derived from an EMBL/GenBank/DDBJ whole genome shotgun (WGS) entry which is preliminary data.</text>
</comment>
<protein>
    <recommendedName>
        <fullName evidence="3">Glycosyltransferase 2-like domain-containing protein</fullName>
    </recommendedName>
</protein>
<sequence>MLISIIVPVYNVEKYIADCLESIAKQSYQNIEVIIVNDGSTDNSIQICKDYAEKDKRFKIITQKNQGLSAARNTGMNYVNGEYTIFIDSDDKISIHLVDKCVNIIHNFTDISMVFFSHYIHTNDKIITDSYYEGIDSGTYSPEDMVDNLLKEKVQINAWSYMFNSSLMKKNFFEFPEGLLYEDMVPIVTLIHNSKKIYYLNEPLYIYSIRKGSITSATSIKARVDHITNLDNFSHFITNNYPNLINQLKHFQIKIYIQLLGEICEENIIMGNTSSVKKSEKVHLMNRVKKILNEKTIRISKKLYLKYISHRINIFSFFKYLKIYIRRN</sequence>
<dbReference type="InterPro" id="IPR029044">
    <property type="entry name" value="Nucleotide-diphossugar_trans"/>
</dbReference>
<evidence type="ECO:0000256" key="2">
    <source>
        <dbReference type="ARBA" id="ARBA00022679"/>
    </source>
</evidence>
<dbReference type="SUPFAM" id="SSF53448">
    <property type="entry name" value="Nucleotide-diphospho-sugar transferases"/>
    <property type="match status" value="1"/>
</dbReference>
<keyword evidence="5" id="KW-1185">Reference proteome</keyword>
<organism evidence="4 5">
    <name type="scientific">Leuconostoc fallax</name>
    <dbReference type="NCBI Taxonomy" id="1251"/>
    <lineage>
        <taxon>Bacteria</taxon>
        <taxon>Bacillati</taxon>
        <taxon>Bacillota</taxon>
        <taxon>Bacilli</taxon>
        <taxon>Lactobacillales</taxon>
        <taxon>Lactobacillaceae</taxon>
        <taxon>Leuconostoc</taxon>
    </lineage>
</organism>